<dbReference type="EMBL" id="FNZM01000023">
    <property type="protein sequence ID" value="SEK12900.1"/>
    <property type="molecule type" value="Genomic_DNA"/>
</dbReference>
<feature type="region of interest" description="Disordered" evidence="1">
    <location>
        <begin position="174"/>
        <end position="194"/>
    </location>
</feature>
<dbReference type="Proteomes" id="UP000183529">
    <property type="component" value="Unassembled WGS sequence"/>
</dbReference>
<protein>
    <submittedName>
        <fullName evidence="2">Uncharacterized protein</fullName>
    </submittedName>
</protein>
<name>A0AAQ1GMW3_9BURK</name>
<reference evidence="2 3" key="1">
    <citation type="submission" date="2016-10" db="EMBL/GenBank/DDBJ databases">
        <authorList>
            <person name="Varghese N."/>
            <person name="Submissions S."/>
        </authorList>
    </citation>
    <scope>NUCLEOTIDE SEQUENCE [LARGE SCALE GENOMIC DNA]</scope>
    <source>
        <strain evidence="2 3">LMG 22274</strain>
    </source>
</reference>
<dbReference type="AlphaFoldDB" id="A0AAQ1GMW3"/>
<evidence type="ECO:0000313" key="2">
    <source>
        <dbReference type="EMBL" id="SEK12900.1"/>
    </source>
</evidence>
<proteinExistence type="predicted"/>
<sequence>MRRGQWRAGHAGPVAVPPRNHARRLTFAVSRRDFTHLIGDSAPLRLELAVAGACVNRTPIAPPLAAPRDTMACMFCAVLFALENCRAIDSARFRLKLNRPTNRWIPDRFAAAPEDDVHARPFAIALPISSAVSNRWDQPHRNPSRVGRTRGSPGLLMGDLPDCSPLILSGQMQSQVSKSDSRFADPRRTPQRECRLCPNNATSARARPRAYGRAGAVMSRCSTDSCASRLVKLCGARTRHDPSRRP</sequence>
<gene>
    <name evidence="2" type="ORF">SAMN05216550_12314</name>
</gene>
<accession>A0AAQ1GMW3</accession>
<organism evidence="2 3">
    <name type="scientific">Paraburkholderia tropica</name>
    <dbReference type="NCBI Taxonomy" id="92647"/>
    <lineage>
        <taxon>Bacteria</taxon>
        <taxon>Pseudomonadati</taxon>
        <taxon>Pseudomonadota</taxon>
        <taxon>Betaproteobacteria</taxon>
        <taxon>Burkholderiales</taxon>
        <taxon>Burkholderiaceae</taxon>
        <taxon>Paraburkholderia</taxon>
    </lineage>
</organism>
<evidence type="ECO:0000256" key="1">
    <source>
        <dbReference type="SAM" id="MobiDB-lite"/>
    </source>
</evidence>
<evidence type="ECO:0000313" key="3">
    <source>
        <dbReference type="Proteomes" id="UP000183529"/>
    </source>
</evidence>
<feature type="compositionally biased region" description="Basic and acidic residues" evidence="1">
    <location>
        <begin position="179"/>
        <end position="194"/>
    </location>
</feature>
<feature type="region of interest" description="Disordered" evidence="1">
    <location>
        <begin position="135"/>
        <end position="154"/>
    </location>
</feature>
<comment type="caution">
    <text evidence="2">The sequence shown here is derived from an EMBL/GenBank/DDBJ whole genome shotgun (WGS) entry which is preliminary data.</text>
</comment>